<dbReference type="UniPathway" id="UPA00087">
    <property type="reaction ID" value="UER00173"/>
</dbReference>
<evidence type="ECO:0000313" key="10">
    <source>
        <dbReference type="Proteomes" id="UP000003645"/>
    </source>
</evidence>
<feature type="domain" description="Metalloenzyme" evidence="8">
    <location>
        <begin position="5"/>
        <end position="383"/>
    </location>
</feature>
<dbReference type="AlphaFoldDB" id="A0A0D4CJK9"/>
<keyword evidence="2 6" id="KW-0963">Cytoplasm</keyword>
<dbReference type="HAMAP" id="MF_00740">
    <property type="entry name" value="Phosphopentomut"/>
    <property type="match status" value="1"/>
</dbReference>
<evidence type="ECO:0000256" key="7">
    <source>
        <dbReference type="NCBIfam" id="TIGR01696"/>
    </source>
</evidence>
<dbReference type="KEGG" id="lmu:LBLM1_02680"/>
<accession>A0A0D4CJK9</accession>
<dbReference type="GO" id="GO:0030145">
    <property type="term" value="F:manganese ion binding"/>
    <property type="evidence" value="ECO:0007669"/>
    <property type="project" value="UniProtKB-UniRule"/>
</dbReference>
<dbReference type="SUPFAM" id="SSF143856">
    <property type="entry name" value="DeoB insert domain-like"/>
    <property type="match status" value="1"/>
</dbReference>
<dbReference type="Gene3D" id="3.40.720.10">
    <property type="entry name" value="Alkaline Phosphatase, subunit A"/>
    <property type="match status" value="1"/>
</dbReference>
<dbReference type="Proteomes" id="UP000003645">
    <property type="component" value="Chromosome"/>
</dbReference>
<evidence type="ECO:0000256" key="5">
    <source>
        <dbReference type="ARBA" id="ARBA00023235"/>
    </source>
</evidence>
<dbReference type="GO" id="GO:0008973">
    <property type="term" value="F:phosphopentomutase activity"/>
    <property type="evidence" value="ECO:0007669"/>
    <property type="project" value="UniProtKB-UniRule"/>
</dbReference>
<comment type="cofactor">
    <cofactor evidence="6">
        <name>Mn(2+)</name>
        <dbReference type="ChEBI" id="CHEBI:29035"/>
    </cofactor>
    <text evidence="6">Binds 2 manganese ions.</text>
</comment>
<dbReference type="GO" id="GO:0000287">
    <property type="term" value="F:magnesium ion binding"/>
    <property type="evidence" value="ECO:0007669"/>
    <property type="project" value="UniProtKB-UniRule"/>
</dbReference>
<dbReference type="EMBL" id="CP011013">
    <property type="protein sequence ID" value="AJT50085.1"/>
    <property type="molecule type" value="Genomic_DNA"/>
</dbReference>
<reference evidence="9 10" key="1">
    <citation type="journal article" date="2012" name="J. Bacteriol.">
        <title>Genome sequence of Lactobacillus mucosae LM1, isolated from piglet feces.</title>
        <authorList>
            <person name="Lee J.H."/>
            <person name="Valeriano V.D."/>
            <person name="Shin Y.R."/>
            <person name="Chae J.P."/>
            <person name="Kim G.B."/>
            <person name="Ham J.S."/>
            <person name="Chun J."/>
            <person name="Kang D.K."/>
        </authorList>
    </citation>
    <scope>NUCLEOTIDE SEQUENCE [LARGE SCALE GENOMIC DNA]</scope>
    <source>
        <strain evidence="9 10">LM1</strain>
    </source>
</reference>
<dbReference type="CDD" id="cd16009">
    <property type="entry name" value="PPM"/>
    <property type="match status" value="1"/>
</dbReference>
<comment type="catalytic activity">
    <reaction evidence="6">
        <text>2-deoxy-alpha-D-ribose 1-phosphate = 2-deoxy-D-ribose 5-phosphate</text>
        <dbReference type="Rhea" id="RHEA:27658"/>
        <dbReference type="ChEBI" id="CHEBI:57259"/>
        <dbReference type="ChEBI" id="CHEBI:62877"/>
        <dbReference type="EC" id="5.4.2.7"/>
    </reaction>
</comment>
<evidence type="ECO:0000256" key="1">
    <source>
        <dbReference type="ARBA" id="ARBA00010373"/>
    </source>
</evidence>
<dbReference type="FunFam" id="3.30.70.1250:FF:000001">
    <property type="entry name" value="Phosphopentomutase"/>
    <property type="match status" value="1"/>
</dbReference>
<dbReference type="GO" id="GO:0009117">
    <property type="term" value="P:nucleotide metabolic process"/>
    <property type="evidence" value="ECO:0007669"/>
    <property type="project" value="UniProtKB-UniRule"/>
</dbReference>
<keyword evidence="4 6" id="KW-0464">Manganese</keyword>
<dbReference type="HOGENOM" id="CLU_053861_0_0_9"/>
<feature type="binding site" evidence="6">
    <location>
        <position position="331"/>
    </location>
    <ligand>
        <name>Mn(2+)</name>
        <dbReference type="ChEBI" id="CHEBI:29035"/>
        <label>1</label>
    </ligand>
</feature>
<dbReference type="Pfam" id="PF01676">
    <property type="entry name" value="Metalloenzyme"/>
    <property type="match status" value="1"/>
</dbReference>
<keyword evidence="5 6" id="KW-0413">Isomerase</keyword>
<feature type="binding site" evidence="6">
    <location>
        <position position="332"/>
    </location>
    <ligand>
        <name>Mn(2+)</name>
        <dbReference type="ChEBI" id="CHEBI:29035"/>
        <label>1</label>
    </ligand>
</feature>
<sequence>MTYQRVFGIVLDSVGIGEAPDALKFGDDGADTLGHIGKWYQGKLALPNLAKLGLSNIRPADPIQGVPTADPAMGCFGKMAEISAGKDSMDGHWEMMELPVKKPLSTFPNGFPDSIIQKLEAFSGRKVIVNKPYSGTEVIHDYGEQQMKTGDLIVYTSGDSVLQIAAHEDVIPVEELYRTCRYARTLVNGPEYTVGRIIARPYVGPDKDHFVRTANRHDFSLEPTGETDLDHLKAAGLDVIGIGKINDIFSGHGITEGYHNESNMDGMDHVDHVMKEDFHGFCFVNLVDFDAMYGHRRNPEGFGKALMDFDQRLGTVLENMREDDLLLITADHGNDPCFRGTDHTREVTPLLAYSPSMKHPGQSLGTRGTFADLGATIMENFGVAGNQVGTSFLAAIEN</sequence>
<dbReference type="NCBIfam" id="NF003766">
    <property type="entry name" value="PRK05362.1"/>
    <property type="match status" value="1"/>
</dbReference>
<dbReference type="PANTHER" id="PTHR21110">
    <property type="entry name" value="PHOSPHOPENTOMUTASE"/>
    <property type="match status" value="1"/>
</dbReference>
<comment type="pathway">
    <text evidence="6">Carbohydrate degradation; 2-deoxy-D-ribose 1-phosphate degradation; D-glyceraldehyde 3-phosphate and acetaldehyde from 2-deoxy-alpha-D-ribose 1-phosphate: step 1/2.</text>
</comment>
<dbReference type="InterPro" id="IPR006124">
    <property type="entry name" value="Metalloenzyme"/>
</dbReference>
<comment type="catalytic activity">
    <reaction evidence="6">
        <text>alpha-D-ribose 1-phosphate = D-ribose 5-phosphate</text>
        <dbReference type="Rhea" id="RHEA:18793"/>
        <dbReference type="ChEBI" id="CHEBI:57720"/>
        <dbReference type="ChEBI" id="CHEBI:78346"/>
        <dbReference type="EC" id="5.4.2.7"/>
    </reaction>
</comment>
<dbReference type="SUPFAM" id="SSF53649">
    <property type="entry name" value="Alkaline phosphatase-like"/>
    <property type="match status" value="1"/>
</dbReference>
<organism evidence="9 10">
    <name type="scientific">Limosilactobacillus mucosae LM1</name>
    <dbReference type="NCBI Taxonomy" id="1130798"/>
    <lineage>
        <taxon>Bacteria</taxon>
        <taxon>Bacillati</taxon>
        <taxon>Bacillota</taxon>
        <taxon>Bacilli</taxon>
        <taxon>Lactobacillales</taxon>
        <taxon>Lactobacillaceae</taxon>
        <taxon>Limosilactobacillus</taxon>
    </lineage>
</organism>
<dbReference type="InterPro" id="IPR024052">
    <property type="entry name" value="Phosphopentomutase_DeoB_cap_sf"/>
</dbReference>
<comment type="subcellular location">
    <subcellularLocation>
        <location evidence="6">Cytoplasm</location>
    </subcellularLocation>
</comment>
<dbReference type="PIRSF" id="PIRSF001491">
    <property type="entry name" value="Ppentomutase"/>
    <property type="match status" value="1"/>
</dbReference>
<feature type="binding site" evidence="6">
    <location>
        <position position="290"/>
    </location>
    <ligand>
        <name>Mn(2+)</name>
        <dbReference type="ChEBI" id="CHEBI:29035"/>
        <label>2</label>
    </ligand>
</feature>
<keyword evidence="3 6" id="KW-0479">Metal-binding</keyword>
<dbReference type="EC" id="5.4.2.7" evidence="6 7"/>
<dbReference type="PANTHER" id="PTHR21110:SF0">
    <property type="entry name" value="PHOSPHOPENTOMUTASE"/>
    <property type="match status" value="1"/>
</dbReference>
<protein>
    <recommendedName>
        <fullName evidence="6 7">Phosphopentomutase</fullName>
        <ecNumber evidence="6 7">5.4.2.7</ecNumber>
    </recommendedName>
    <alternativeName>
        <fullName evidence="6">Phosphodeoxyribomutase</fullName>
    </alternativeName>
</protein>
<dbReference type="Gene3D" id="3.30.70.1250">
    <property type="entry name" value="Phosphopentomutase"/>
    <property type="match status" value="1"/>
</dbReference>
<dbReference type="InterPro" id="IPR017850">
    <property type="entry name" value="Alkaline_phosphatase_core_sf"/>
</dbReference>
<dbReference type="NCBIfam" id="TIGR01696">
    <property type="entry name" value="deoB"/>
    <property type="match status" value="1"/>
</dbReference>
<evidence type="ECO:0000256" key="6">
    <source>
        <dbReference type="HAMAP-Rule" id="MF_00740"/>
    </source>
</evidence>
<gene>
    <name evidence="6" type="primary">deoB</name>
    <name evidence="9" type="ORF">LBLM1_02680</name>
</gene>
<feature type="binding site" evidence="6">
    <location>
        <position position="343"/>
    </location>
    <ligand>
        <name>Mn(2+)</name>
        <dbReference type="ChEBI" id="CHEBI:29035"/>
        <label>2</label>
    </ligand>
</feature>
<keyword evidence="10" id="KW-1185">Reference proteome</keyword>
<evidence type="ECO:0000259" key="8">
    <source>
        <dbReference type="Pfam" id="PF01676"/>
    </source>
</evidence>
<name>A0A0D4CJK9_LIMMU</name>
<proteinExistence type="inferred from homology"/>
<evidence type="ECO:0000256" key="3">
    <source>
        <dbReference type="ARBA" id="ARBA00022723"/>
    </source>
</evidence>
<dbReference type="STRING" id="1130798.LBLM1_02680"/>
<dbReference type="OrthoDB" id="9769930at2"/>
<dbReference type="GO" id="GO:0006015">
    <property type="term" value="P:5-phosphoribose 1-diphosphate biosynthetic process"/>
    <property type="evidence" value="ECO:0007669"/>
    <property type="project" value="UniProtKB-UniPathway"/>
</dbReference>
<evidence type="ECO:0000313" key="9">
    <source>
        <dbReference type="EMBL" id="AJT50085.1"/>
    </source>
</evidence>
<dbReference type="GO" id="GO:0006018">
    <property type="term" value="P:2-deoxyribose 1-phosphate catabolic process"/>
    <property type="evidence" value="ECO:0007669"/>
    <property type="project" value="UniProtKB-UniRule"/>
</dbReference>
<evidence type="ECO:0000256" key="2">
    <source>
        <dbReference type="ARBA" id="ARBA00022490"/>
    </source>
</evidence>
<comment type="similarity">
    <text evidence="1 6">Belongs to the phosphopentomutase family.</text>
</comment>
<dbReference type="RefSeq" id="WP_006500080.1">
    <property type="nucleotide sequence ID" value="NZ_CP011013.1"/>
</dbReference>
<feature type="binding site" evidence="6">
    <location>
        <position position="295"/>
    </location>
    <ligand>
        <name>Mn(2+)</name>
        <dbReference type="ChEBI" id="CHEBI:29035"/>
        <label>2</label>
    </ligand>
</feature>
<dbReference type="InterPro" id="IPR010045">
    <property type="entry name" value="DeoB"/>
</dbReference>
<evidence type="ECO:0000256" key="4">
    <source>
        <dbReference type="ARBA" id="ARBA00023211"/>
    </source>
</evidence>
<dbReference type="GO" id="GO:0005829">
    <property type="term" value="C:cytosol"/>
    <property type="evidence" value="ECO:0007669"/>
    <property type="project" value="TreeGrafter"/>
</dbReference>
<comment type="function">
    <text evidence="6">Isomerase that catalyzes the conversion of deoxy-ribose 1-phosphate (dRib-1-P) and ribose 1-phosphate (Rib-1-P) to deoxy-ribose 5-phosphate (dRib-5-P) and ribose 5-phosphate (Rib-5-P), respectively.</text>
</comment>
<dbReference type="GO" id="GO:0043094">
    <property type="term" value="P:metabolic compound salvage"/>
    <property type="evidence" value="ECO:0007669"/>
    <property type="project" value="UniProtKB-UniRule"/>
</dbReference>
<feature type="binding site" evidence="6">
    <location>
        <position position="12"/>
    </location>
    <ligand>
        <name>Mn(2+)</name>
        <dbReference type="ChEBI" id="CHEBI:29035"/>
        <label>1</label>
    </ligand>
</feature>